<dbReference type="AlphaFoldDB" id="A0AAW2JCV7"/>
<organism evidence="2">
    <name type="scientific">Sesamum calycinum</name>
    <dbReference type="NCBI Taxonomy" id="2727403"/>
    <lineage>
        <taxon>Eukaryota</taxon>
        <taxon>Viridiplantae</taxon>
        <taxon>Streptophyta</taxon>
        <taxon>Embryophyta</taxon>
        <taxon>Tracheophyta</taxon>
        <taxon>Spermatophyta</taxon>
        <taxon>Magnoliopsida</taxon>
        <taxon>eudicotyledons</taxon>
        <taxon>Gunneridae</taxon>
        <taxon>Pentapetalae</taxon>
        <taxon>asterids</taxon>
        <taxon>lamiids</taxon>
        <taxon>Lamiales</taxon>
        <taxon>Pedaliaceae</taxon>
        <taxon>Sesamum</taxon>
    </lineage>
</organism>
<name>A0AAW2JCV7_9LAMI</name>
<dbReference type="PANTHER" id="PTHR37610">
    <property type="entry name" value="CCHC-TYPE DOMAIN-CONTAINING PROTEIN"/>
    <property type="match status" value="1"/>
</dbReference>
<dbReference type="InterPro" id="IPR029472">
    <property type="entry name" value="Copia-like_N"/>
</dbReference>
<feature type="domain" description="Retrotransposon Copia-like N-terminal" evidence="1">
    <location>
        <begin position="97"/>
        <end position="144"/>
    </location>
</feature>
<reference evidence="2" key="1">
    <citation type="submission" date="2020-06" db="EMBL/GenBank/DDBJ databases">
        <authorList>
            <person name="Li T."/>
            <person name="Hu X."/>
            <person name="Zhang T."/>
            <person name="Song X."/>
            <person name="Zhang H."/>
            <person name="Dai N."/>
            <person name="Sheng W."/>
            <person name="Hou X."/>
            <person name="Wei L."/>
        </authorList>
    </citation>
    <scope>NUCLEOTIDE SEQUENCE</scope>
    <source>
        <strain evidence="2">KEN8</strain>
        <tissue evidence="2">Leaf</tissue>
    </source>
</reference>
<sequence length="346" mass="39451">MPYLEVLDLERFRPTLKSWFHSRQTYAKPNSVGLIFRPLTFKLLVPPCTVGDGATVDMLLDGGVGGMRLMTESTMAATTTVTTTDACQFENDVLYLHPSEHSGLSMSSMPLDGSNFLVWSRSIYVLLGTRMKLDFIDGSFSKPAAGSKHFEQWHIVDFMVTSWIWNSISKDIIEAFMYSSSSHERWLELQWRYGRSNGPMLYQIHGEISTVSQGDLSITAYRTKLKKLWNKIYCLVPISKCTCVYDKEHSQVLMMDPLSDVERTYAMILSVEKQRLVSIGMTGLHGNNSAYHVAGKENRRSFTDKPKQKKITFLDKHSLICDHCQKSDHSNDSCFKLHGVPDWYKN</sequence>
<protein>
    <recommendedName>
        <fullName evidence="1">Retrotransposon Copia-like N-terminal domain-containing protein</fullName>
    </recommendedName>
</protein>
<comment type="caution">
    <text evidence="2">The sequence shown here is derived from an EMBL/GenBank/DDBJ whole genome shotgun (WGS) entry which is preliminary data.</text>
</comment>
<evidence type="ECO:0000313" key="2">
    <source>
        <dbReference type="EMBL" id="KAL0292441.1"/>
    </source>
</evidence>
<dbReference type="PANTHER" id="PTHR37610:SF40">
    <property type="entry name" value="OS01G0909600 PROTEIN"/>
    <property type="match status" value="1"/>
</dbReference>
<dbReference type="Pfam" id="PF14244">
    <property type="entry name" value="Retrotran_gag_3"/>
    <property type="match status" value="1"/>
</dbReference>
<evidence type="ECO:0000259" key="1">
    <source>
        <dbReference type="Pfam" id="PF14244"/>
    </source>
</evidence>
<dbReference type="EMBL" id="JACGWM010001508">
    <property type="protein sequence ID" value="KAL0292441.1"/>
    <property type="molecule type" value="Genomic_DNA"/>
</dbReference>
<proteinExistence type="predicted"/>
<gene>
    <name evidence="2" type="ORF">Scaly_2591400</name>
</gene>
<accession>A0AAW2JCV7</accession>
<reference evidence="2" key="2">
    <citation type="journal article" date="2024" name="Plant">
        <title>Genomic evolution and insights into agronomic trait innovations of Sesamum species.</title>
        <authorList>
            <person name="Miao H."/>
            <person name="Wang L."/>
            <person name="Qu L."/>
            <person name="Liu H."/>
            <person name="Sun Y."/>
            <person name="Le M."/>
            <person name="Wang Q."/>
            <person name="Wei S."/>
            <person name="Zheng Y."/>
            <person name="Lin W."/>
            <person name="Duan Y."/>
            <person name="Cao H."/>
            <person name="Xiong S."/>
            <person name="Wang X."/>
            <person name="Wei L."/>
            <person name="Li C."/>
            <person name="Ma Q."/>
            <person name="Ju M."/>
            <person name="Zhao R."/>
            <person name="Li G."/>
            <person name="Mu C."/>
            <person name="Tian Q."/>
            <person name="Mei H."/>
            <person name="Zhang T."/>
            <person name="Gao T."/>
            <person name="Zhang H."/>
        </authorList>
    </citation>
    <scope>NUCLEOTIDE SEQUENCE</scope>
    <source>
        <strain evidence="2">KEN8</strain>
    </source>
</reference>